<reference evidence="1 2" key="1">
    <citation type="submission" date="2024-05" db="EMBL/GenBank/DDBJ databases">
        <title>Genome sequencing and assembly of Indian major carp, Cirrhinus mrigala (Hamilton, 1822).</title>
        <authorList>
            <person name="Mohindra V."/>
            <person name="Chowdhury L.M."/>
            <person name="Lal K."/>
            <person name="Jena J.K."/>
        </authorList>
    </citation>
    <scope>NUCLEOTIDE SEQUENCE [LARGE SCALE GENOMIC DNA]</scope>
    <source>
        <strain evidence="1">CM1030</strain>
        <tissue evidence="1">Blood</tissue>
    </source>
</reference>
<dbReference type="EMBL" id="JAMKFB020000016">
    <property type="protein sequence ID" value="KAL0172510.1"/>
    <property type="molecule type" value="Genomic_DNA"/>
</dbReference>
<organism evidence="1 2">
    <name type="scientific">Cirrhinus mrigala</name>
    <name type="common">Mrigala</name>
    <dbReference type="NCBI Taxonomy" id="683832"/>
    <lineage>
        <taxon>Eukaryota</taxon>
        <taxon>Metazoa</taxon>
        <taxon>Chordata</taxon>
        <taxon>Craniata</taxon>
        <taxon>Vertebrata</taxon>
        <taxon>Euteleostomi</taxon>
        <taxon>Actinopterygii</taxon>
        <taxon>Neopterygii</taxon>
        <taxon>Teleostei</taxon>
        <taxon>Ostariophysi</taxon>
        <taxon>Cypriniformes</taxon>
        <taxon>Cyprinidae</taxon>
        <taxon>Labeoninae</taxon>
        <taxon>Labeonini</taxon>
        <taxon>Cirrhinus</taxon>
    </lineage>
</organism>
<dbReference type="Proteomes" id="UP001529510">
    <property type="component" value="Unassembled WGS sequence"/>
</dbReference>
<keyword evidence="2" id="KW-1185">Reference proteome</keyword>
<dbReference type="AlphaFoldDB" id="A0ABD0PFJ8"/>
<accession>A0ABD0PFJ8</accession>
<proteinExistence type="predicted"/>
<evidence type="ECO:0000313" key="2">
    <source>
        <dbReference type="Proteomes" id="UP001529510"/>
    </source>
</evidence>
<sequence>RRRARRRARKKSWCSQRSVSSSLLLPWYQVVWRSQRTTCTSTMAAVRKRRQRK</sequence>
<comment type="caution">
    <text evidence="1">The sequence shown here is derived from an EMBL/GenBank/DDBJ whole genome shotgun (WGS) entry which is preliminary data.</text>
</comment>
<protein>
    <submittedName>
        <fullName evidence="1">Uncharacterized protein</fullName>
    </submittedName>
</protein>
<name>A0ABD0PFJ8_CIRMR</name>
<gene>
    <name evidence="1" type="ORF">M9458_032821</name>
</gene>
<feature type="non-terminal residue" evidence="1">
    <location>
        <position position="1"/>
    </location>
</feature>
<evidence type="ECO:0000313" key="1">
    <source>
        <dbReference type="EMBL" id="KAL0172510.1"/>
    </source>
</evidence>
<feature type="non-terminal residue" evidence="1">
    <location>
        <position position="53"/>
    </location>
</feature>